<gene>
    <name evidence="2" type="ORF">GCM10010171_34590</name>
</gene>
<dbReference type="InterPro" id="IPR036513">
    <property type="entry name" value="STAS_dom_sf"/>
</dbReference>
<dbReference type="RefSeq" id="WP_229786982.1">
    <property type="nucleotide sequence ID" value="NZ_BMRB01000002.1"/>
</dbReference>
<reference evidence="2" key="1">
    <citation type="journal article" date="2014" name="Int. J. Syst. Evol. Microbiol.">
        <title>Complete genome sequence of Corynebacterium casei LMG S-19264T (=DSM 44701T), isolated from a smear-ripened cheese.</title>
        <authorList>
            <consortium name="US DOE Joint Genome Institute (JGI-PGF)"/>
            <person name="Walter F."/>
            <person name="Albersmeier A."/>
            <person name="Kalinowski J."/>
            <person name="Ruckert C."/>
        </authorList>
    </citation>
    <scope>NUCLEOTIDE SEQUENCE</scope>
    <source>
        <strain evidence="2">JCM 3276</strain>
    </source>
</reference>
<dbReference type="EMBL" id="BMRB01000002">
    <property type="protein sequence ID" value="GGS36825.1"/>
    <property type="molecule type" value="Genomic_DNA"/>
</dbReference>
<evidence type="ECO:0000259" key="1">
    <source>
        <dbReference type="Pfam" id="PF14417"/>
    </source>
</evidence>
<dbReference type="InterPro" id="IPR025847">
    <property type="entry name" value="MEDS_domain"/>
</dbReference>
<evidence type="ECO:0000313" key="2">
    <source>
        <dbReference type="EMBL" id="GGS36825.1"/>
    </source>
</evidence>
<dbReference type="Pfam" id="PF14417">
    <property type="entry name" value="MEDS"/>
    <property type="match status" value="1"/>
</dbReference>
<keyword evidence="3" id="KW-1185">Reference proteome</keyword>
<feature type="domain" description="MEDS" evidence="1">
    <location>
        <begin position="2"/>
        <end position="157"/>
    </location>
</feature>
<organism evidence="2 3">
    <name type="scientific">Actinokineospora fastidiosa</name>
    <dbReference type="NCBI Taxonomy" id="1816"/>
    <lineage>
        <taxon>Bacteria</taxon>
        <taxon>Bacillati</taxon>
        <taxon>Actinomycetota</taxon>
        <taxon>Actinomycetes</taxon>
        <taxon>Pseudonocardiales</taxon>
        <taxon>Pseudonocardiaceae</taxon>
        <taxon>Actinokineospora</taxon>
    </lineage>
</organism>
<reference evidence="2" key="2">
    <citation type="submission" date="2020-09" db="EMBL/GenBank/DDBJ databases">
        <authorList>
            <person name="Sun Q."/>
            <person name="Ohkuma M."/>
        </authorList>
    </citation>
    <scope>NUCLEOTIDE SEQUENCE</scope>
    <source>
        <strain evidence="2">JCM 3276</strain>
    </source>
</reference>
<dbReference type="AlphaFoldDB" id="A0A918LEM7"/>
<accession>A0A918LEM7</accession>
<name>A0A918LEM7_9PSEU</name>
<dbReference type="Proteomes" id="UP000660680">
    <property type="component" value="Unassembled WGS sequence"/>
</dbReference>
<protein>
    <recommendedName>
        <fullName evidence="1">MEDS domain-containing protein</fullName>
    </recommendedName>
</protein>
<proteinExistence type="predicted"/>
<evidence type="ECO:0000313" key="3">
    <source>
        <dbReference type="Proteomes" id="UP000660680"/>
    </source>
</evidence>
<comment type="caution">
    <text evidence="2">The sequence shown here is derived from an EMBL/GenBank/DDBJ whole genome shotgun (WGS) entry which is preliminary data.</text>
</comment>
<dbReference type="Gene3D" id="3.30.750.24">
    <property type="entry name" value="STAS domain"/>
    <property type="match status" value="1"/>
</dbReference>
<sequence>MCWWYSDAAEFRLRAREFLVDGLAAGQRVRYVGSAPEAVLTRELDGVTELAEALRDGTAQVRSLAEAYPGGSVVDPDEQVAVYARATEEAVADGFTGFRVAADATALVRAPDQLAAFLRYEHLIDRYMSENPMSAMCGYDRSELGDPAVAQLACLHPQTNVRLAGFRLHAASDRTVALAGELDMTNRSLLDSALDRVDLAADGGEMVVDAPELAFIDHACLLRLAGYAERRGVALVLRTDWPGASRMAQVLGLSRVRVERAA</sequence>